<evidence type="ECO:0000313" key="7">
    <source>
        <dbReference type="Proteomes" id="UP000315252"/>
    </source>
</evidence>
<dbReference type="InterPro" id="IPR000847">
    <property type="entry name" value="LysR_HTH_N"/>
</dbReference>
<dbReference type="Pfam" id="PF00126">
    <property type="entry name" value="HTH_1"/>
    <property type="match status" value="1"/>
</dbReference>
<keyword evidence="2" id="KW-0805">Transcription regulation</keyword>
<reference evidence="6 7" key="1">
    <citation type="submission" date="2019-06" db="EMBL/GenBank/DDBJ databases">
        <title>Whole genome sequence for Rhodospirillaceae sp. R148.</title>
        <authorList>
            <person name="Wang G."/>
        </authorList>
    </citation>
    <scope>NUCLEOTIDE SEQUENCE [LARGE SCALE GENOMIC DNA]</scope>
    <source>
        <strain evidence="6 7">R148</strain>
    </source>
</reference>
<dbReference type="GO" id="GO:0003677">
    <property type="term" value="F:DNA binding"/>
    <property type="evidence" value="ECO:0007669"/>
    <property type="project" value="UniProtKB-KW"/>
</dbReference>
<dbReference type="InterPro" id="IPR005119">
    <property type="entry name" value="LysR_subst-bd"/>
</dbReference>
<keyword evidence="3" id="KW-0238">DNA-binding</keyword>
<dbReference type="PANTHER" id="PTHR30346:SF0">
    <property type="entry name" value="HCA OPERON TRANSCRIPTIONAL ACTIVATOR HCAR"/>
    <property type="match status" value="1"/>
</dbReference>
<evidence type="ECO:0000256" key="4">
    <source>
        <dbReference type="ARBA" id="ARBA00023163"/>
    </source>
</evidence>
<accession>A0A545TPD0</accession>
<proteinExistence type="inferred from homology"/>
<dbReference type="RefSeq" id="WP_142897297.1">
    <property type="nucleotide sequence ID" value="NZ_ML660056.1"/>
</dbReference>
<dbReference type="GO" id="GO:0003700">
    <property type="term" value="F:DNA-binding transcription factor activity"/>
    <property type="evidence" value="ECO:0007669"/>
    <property type="project" value="InterPro"/>
</dbReference>
<dbReference type="PROSITE" id="PS50931">
    <property type="entry name" value="HTH_LYSR"/>
    <property type="match status" value="1"/>
</dbReference>
<keyword evidence="7" id="KW-1185">Reference proteome</keyword>
<dbReference type="SUPFAM" id="SSF46785">
    <property type="entry name" value="Winged helix' DNA-binding domain"/>
    <property type="match status" value="1"/>
</dbReference>
<keyword evidence="4" id="KW-0804">Transcription</keyword>
<dbReference type="OrthoDB" id="9811588at2"/>
<dbReference type="PANTHER" id="PTHR30346">
    <property type="entry name" value="TRANSCRIPTIONAL DUAL REGULATOR HCAR-RELATED"/>
    <property type="match status" value="1"/>
</dbReference>
<protein>
    <submittedName>
        <fullName evidence="6">LysR family transcriptional regulator</fullName>
    </submittedName>
</protein>
<dbReference type="Gene3D" id="3.40.190.10">
    <property type="entry name" value="Periplasmic binding protein-like II"/>
    <property type="match status" value="2"/>
</dbReference>
<dbReference type="AlphaFoldDB" id="A0A545TPD0"/>
<dbReference type="InterPro" id="IPR036388">
    <property type="entry name" value="WH-like_DNA-bd_sf"/>
</dbReference>
<feature type="domain" description="HTH lysR-type" evidence="5">
    <location>
        <begin position="3"/>
        <end position="60"/>
    </location>
</feature>
<dbReference type="FunFam" id="1.10.10.10:FF:000001">
    <property type="entry name" value="LysR family transcriptional regulator"/>
    <property type="match status" value="1"/>
</dbReference>
<evidence type="ECO:0000313" key="6">
    <source>
        <dbReference type="EMBL" id="TQV79073.1"/>
    </source>
</evidence>
<name>A0A545TPD0_9PROT</name>
<dbReference type="Gene3D" id="1.10.10.10">
    <property type="entry name" value="Winged helix-like DNA-binding domain superfamily/Winged helix DNA-binding domain"/>
    <property type="match status" value="1"/>
</dbReference>
<dbReference type="Pfam" id="PF03466">
    <property type="entry name" value="LysR_substrate"/>
    <property type="match status" value="1"/>
</dbReference>
<dbReference type="Proteomes" id="UP000315252">
    <property type="component" value="Unassembled WGS sequence"/>
</dbReference>
<dbReference type="EMBL" id="VHSH01000005">
    <property type="protein sequence ID" value="TQV79073.1"/>
    <property type="molecule type" value="Genomic_DNA"/>
</dbReference>
<evidence type="ECO:0000256" key="2">
    <source>
        <dbReference type="ARBA" id="ARBA00023015"/>
    </source>
</evidence>
<comment type="similarity">
    <text evidence="1">Belongs to the LysR transcriptional regulatory family.</text>
</comment>
<dbReference type="InterPro" id="IPR036390">
    <property type="entry name" value="WH_DNA-bd_sf"/>
</dbReference>
<comment type="caution">
    <text evidence="6">The sequence shown here is derived from an EMBL/GenBank/DDBJ whole genome shotgun (WGS) entry which is preliminary data.</text>
</comment>
<organism evidence="6 7">
    <name type="scientific">Denitrobaculum tricleocarpae</name>
    <dbReference type="NCBI Taxonomy" id="2591009"/>
    <lineage>
        <taxon>Bacteria</taxon>
        <taxon>Pseudomonadati</taxon>
        <taxon>Pseudomonadota</taxon>
        <taxon>Alphaproteobacteria</taxon>
        <taxon>Rhodospirillales</taxon>
        <taxon>Rhodospirillaceae</taxon>
        <taxon>Denitrobaculum</taxon>
    </lineage>
</organism>
<evidence type="ECO:0000259" key="5">
    <source>
        <dbReference type="PROSITE" id="PS50931"/>
    </source>
</evidence>
<gene>
    <name evidence="6" type="ORF">FKG95_15465</name>
</gene>
<dbReference type="GO" id="GO:0032993">
    <property type="term" value="C:protein-DNA complex"/>
    <property type="evidence" value="ECO:0007669"/>
    <property type="project" value="TreeGrafter"/>
</dbReference>
<evidence type="ECO:0000256" key="1">
    <source>
        <dbReference type="ARBA" id="ARBA00009437"/>
    </source>
</evidence>
<sequence length="302" mass="33672">MHLGMRHIRCFVAVAEELHFGRAAERLSISQPTLSRTIQYIEQEIGVVLFERSNRHVALTDAGTNFLGGCTKALTNIEGAINHALKTTSGETGRLVIGYTDIAIAGELSPILKSFRQRYPDIEVEPRHDYTHAQLNDLEAGVLDFGFLTGPIVRGGYETVTVQRDRFVVVLYESHPLTALPEIPLTALADEPFVLGTTANWTHYHQHLYNLCRLAGFEPKVVQSASNSEGIFGLIACEMGISVQTESVQNYFRKGLEIRPLKDCDETVSTVAIWSETRASPVKQRFIDHLKSYPHQIGALQR</sequence>
<dbReference type="CDD" id="cd08414">
    <property type="entry name" value="PBP2_LTTR_aromatics_like"/>
    <property type="match status" value="1"/>
</dbReference>
<evidence type="ECO:0000256" key="3">
    <source>
        <dbReference type="ARBA" id="ARBA00023125"/>
    </source>
</evidence>
<dbReference type="SUPFAM" id="SSF53850">
    <property type="entry name" value="Periplasmic binding protein-like II"/>
    <property type="match status" value="1"/>
</dbReference>
<dbReference type="PRINTS" id="PR00039">
    <property type="entry name" value="HTHLYSR"/>
</dbReference>